<protein>
    <submittedName>
        <fullName evidence="2">Uncharacterized protein</fullName>
    </submittedName>
</protein>
<name>A0A6J5WXI4_PRUAR</name>
<dbReference type="Gene3D" id="3.40.30.10">
    <property type="entry name" value="Glutaredoxin"/>
    <property type="match status" value="1"/>
</dbReference>
<keyword evidence="3" id="KW-1185">Reference proteome</keyword>
<dbReference type="OrthoDB" id="415696at2759"/>
<feature type="compositionally biased region" description="Polar residues" evidence="1">
    <location>
        <begin position="77"/>
        <end position="92"/>
    </location>
</feature>
<evidence type="ECO:0000313" key="2">
    <source>
        <dbReference type="EMBL" id="CAB4306466.1"/>
    </source>
</evidence>
<dbReference type="Proteomes" id="UP000507245">
    <property type="component" value="Unassembled WGS sequence"/>
</dbReference>
<dbReference type="EMBL" id="CAEKKB010000004">
    <property type="protein sequence ID" value="CAB4306466.1"/>
    <property type="molecule type" value="Genomic_DNA"/>
</dbReference>
<organism evidence="2 3">
    <name type="scientific">Prunus armeniaca</name>
    <name type="common">Apricot</name>
    <name type="synonym">Armeniaca vulgaris</name>
    <dbReference type="NCBI Taxonomy" id="36596"/>
    <lineage>
        <taxon>Eukaryota</taxon>
        <taxon>Viridiplantae</taxon>
        <taxon>Streptophyta</taxon>
        <taxon>Embryophyta</taxon>
        <taxon>Tracheophyta</taxon>
        <taxon>Spermatophyta</taxon>
        <taxon>Magnoliopsida</taxon>
        <taxon>eudicotyledons</taxon>
        <taxon>Gunneridae</taxon>
        <taxon>Pentapetalae</taxon>
        <taxon>rosids</taxon>
        <taxon>fabids</taxon>
        <taxon>Rosales</taxon>
        <taxon>Rosaceae</taxon>
        <taxon>Amygdaloideae</taxon>
        <taxon>Amygdaleae</taxon>
        <taxon>Prunus</taxon>
    </lineage>
</organism>
<evidence type="ECO:0000313" key="3">
    <source>
        <dbReference type="Proteomes" id="UP000507245"/>
    </source>
</evidence>
<feature type="compositionally biased region" description="Basic and acidic residues" evidence="1">
    <location>
        <begin position="46"/>
        <end position="57"/>
    </location>
</feature>
<evidence type="ECO:0000256" key="1">
    <source>
        <dbReference type="SAM" id="MobiDB-lite"/>
    </source>
</evidence>
<gene>
    <name evidence="2" type="ORF">ORAREDHAP_LOCUS24672</name>
</gene>
<dbReference type="AlphaFoldDB" id="A0A6J5WXI4"/>
<feature type="region of interest" description="Disordered" evidence="1">
    <location>
        <begin position="46"/>
        <end position="92"/>
    </location>
</feature>
<reference evidence="3" key="1">
    <citation type="journal article" date="2020" name="Genome Biol.">
        <title>Gamete binning: chromosome-level and haplotype-resolved genome assembly enabled by high-throughput single-cell sequencing of gamete genomes.</title>
        <authorList>
            <person name="Campoy J.A."/>
            <person name="Sun H."/>
            <person name="Goel M."/>
            <person name="Jiao W.-B."/>
            <person name="Folz-Donahue K."/>
            <person name="Wang N."/>
            <person name="Rubio M."/>
            <person name="Liu C."/>
            <person name="Kukat C."/>
            <person name="Ruiz D."/>
            <person name="Huettel B."/>
            <person name="Schneeberger K."/>
        </authorList>
    </citation>
    <scope>NUCLEOTIDE SEQUENCE [LARGE SCALE GENOMIC DNA]</scope>
    <source>
        <strain evidence="3">cv. Rojo Pasion</strain>
    </source>
</reference>
<sequence length="92" mass="9989">MKGSPEEPKCNVSRMAVDILKQKKIYYKGKPRGWSDIEILMRRSGEIEEDSRDHGVDTTDSAGAKVTKAGSGKVGISATTGSSQEQLQAKFS</sequence>
<accession>A0A6J5WXI4</accession>
<proteinExistence type="predicted"/>